<dbReference type="SUPFAM" id="SSF53098">
    <property type="entry name" value="Ribonuclease H-like"/>
    <property type="match status" value="1"/>
</dbReference>
<dbReference type="AlphaFoldDB" id="A0A851HJH7"/>
<dbReference type="PROSITE" id="PS50994">
    <property type="entry name" value="INTEGRASE"/>
    <property type="match status" value="1"/>
</dbReference>
<dbReference type="InterPro" id="IPR050900">
    <property type="entry name" value="Transposase_IS3/IS150/IS904"/>
</dbReference>
<accession>A0A851HJH7</accession>
<dbReference type="GO" id="GO:0003676">
    <property type="term" value="F:nucleic acid binding"/>
    <property type="evidence" value="ECO:0007669"/>
    <property type="project" value="InterPro"/>
</dbReference>
<dbReference type="GO" id="GO:0015074">
    <property type="term" value="P:DNA integration"/>
    <property type="evidence" value="ECO:0007669"/>
    <property type="project" value="InterPro"/>
</dbReference>
<gene>
    <name evidence="2" type="ORF">HR065_02715</name>
</gene>
<dbReference type="PANTHER" id="PTHR46889:SF5">
    <property type="entry name" value="INTEGRASE PROTEIN"/>
    <property type="match status" value="1"/>
</dbReference>
<dbReference type="EMBL" id="JABUOH010000054">
    <property type="protein sequence ID" value="NWN45983.1"/>
    <property type="molecule type" value="Genomic_DNA"/>
</dbReference>
<dbReference type="InterPro" id="IPR001584">
    <property type="entry name" value="Integrase_cat-core"/>
</dbReference>
<comment type="caution">
    <text evidence="2">The sequence shown here is derived from an EMBL/GenBank/DDBJ whole genome shotgun (WGS) entry which is preliminary data.</text>
</comment>
<keyword evidence="3" id="KW-1185">Reference proteome</keyword>
<dbReference type="InterPro" id="IPR036397">
    <property type="entry name" value="RNaseH_sf"/>
</dbReference>
<dbReference type="NCBIfam" id="NF033516">
    <property type="entry name" value="transpos_IS3"/>
    <property type="match status" value="1"/>
</dbReference>
<evidence type="ECO:0000313" key="2">
    <source>
        <dbReference type="EMBL" id="NWN45983.1"/>
    </source>
</evidence>
<name>A0A851HJH7_9MOLU</name>
<dbReference type="Proteomes" id="UP000568109">
    <property type="component" value="Unassembled WGS sequence"/>
</dbReference>
<proteinExistence type="predicted"/>
<organism evidence="2 3">
    <name type="scientific">Candidatus Phytoplasma pruni</name>
    <dbReference type="NCBI Taxonomy" id="479893"/>
    <lineage>
        <taxon>Bacteria</taxon>
        <taxon>Bacillati</taxon>
        <taxon>Mycoplasmatota</taxon>
        <taxon>Mollicutes</taxon>
        <taxon>Acholeplasmatales</taxon>
        <taxon>Acholeplasmataceae</taxon>
        <taxon>Candidatus Phytoplasma</taxon>
        <taxon>16SrIII (X-disease group)</taxon>
    </lineage>
</organism>
<reference evidence="2 3" key="1">
    <citation type="submission" date="2020-06" db="EMBL/GenBank/DDBJ databases">
        <title>Draft genome sequence of Candidatus Phytoplasma pruni (X-disease group, subgroup 16SrIII-B) strain ChTDIII from Argentina.</title>
        <authorList>
            <person name="Fernandez F.D."/>
            <person name="Zuebert C."/>
            <person name="Huettel B."/>
            <person name="Kube M."/>
            <person name="Conci L.R."/>
        </authorList>
    </citation>
    <scope>NUCLEOTIDE SEQUENCE [LARGE SCALE GENOMIC DNA]</scope>
    <source>
        <strain evidence="2 3">ChTDIII</strain>
    </source>
</reference>
<dbReference type="Gene3D" id="3.30.420.10">
    <property type="entry name" value="Ribonuclease H-like superfamily/Ribonuclease H"/>
    <property type="match status" value="1"/>
</dbReference>
<sequence>MENLIQAALLEHLVLTKEIAIDIVNQFKDRTTVKNILKVLKVKKSTYYYWTITQPKRIAQQKAYQEIVERVENLCSGNDFWHGYRTMRAHYNIKHPQEPISHRQIRKIMKENHFQCVRNKKKPQFKYDRNLHAVKNLIKNNFQADRPYEKLFTDLTEFKILGGKIYLSTIIDSYSNFSPSYKTSPNANHKLIYATFQDLKKIKQPCIVHSDQGTVYRSVNFQNWLKERKFVPSMSAKASPSQNAPVESLYSVVKSAILSKYPNFHTFTYEKAEKIIHNFMKHYNKKWLLAKFNYQTPYQVQKNYYDQQKKLKKLNKKR</sequence>
<dbReference type="PANTHER" id="PTHR46889">
    <property type="entry name" value="TRANSPOSASE INSF FOR INSERTION SEQUENCE IS3B-RELATED"/>
    <property type="match status" value="1"/>
</dbReference>
<dbReference type="InterPro" id="IPR012337">
    <property type="entry name" value="RNaseH-like_sf"/>
</dbReference>
<protein>
    <submittedName>
        <fullName evidence="2">IS3 family transposase</fullName>
    </submittedName>
</protein>
<dbReference type="RefSeq" id="WP_178734367.1">
    <property type="nucleotide sequence ID" value="NZ_JABUOH010000054.1"/>
</dbReference>
<evidence type="ECO:0000259" key="1">
    <source>
        <dbReference type="PROSITE" id="PS50994"/>
    </source>
</evidence>
<dbReference type="InterPro" id="IPR048020">
    <property type="entry name" value="Transpos_IS3"/>
</dbReference>
<feature type="domain" description="Integrase catalytic" evidence="1">
    <location>
        <begin position="143"/>
        <end position="305"/>
    </location>
</feature>
<dbReference type="Pfam" id="PF00665">
    <property type="entry name" value="rve"/>
    <property type="match status" value="1"/>
</dbReference>
<evidence type="ECO:0000313" key="3">
    <source>
        <dbReference type="Proteomes" id="UP000568109"/>
    </source>
</evidence>